<accession>A0A9P5K9A5</accession>
<evidence type="ECO:0000313" key="3">
    <source>
        <dbReference type="Proteomes" id="UP000711996"/>
    </source>
</evidence>
<sequence>MARQLDSSAPKKQNFSSGSTDHVVEGSVNDIRTEASPDTGSDECIVSSHFASKLGKRPVPGTEKTITLANSKKVQSPGMIEVFWKFANDQTPHILKCWILPGSSNDFVLGSQFLKMTETLTKFSHRIKKVLLPHRPRLRLMGEEKERIMGLLNHRLTTALADTGSDVMLVSLEYVQLHGLIMDTGCKYRTEVELADGTRIWTCGTVRDATWTIGDNTVRCDFHVLDGLYADVILSKDYLFDLNVFSKYTESFINVHAIEDISLLCGIRLVEQELYTLEGLERDFPRAVTSTLPDAFNAQAVKRERRRRTLADKMIERLPDSERLEATKVEEGKRRRWDMARLRHKEPSKGQQPSLPSTAGQGGSSQSSRPASETIHQTQSDGQESFELMPT</sequence>
<feature type="region of interest" description="Disordered" evidence="1">
    <location>
        <begin position="1"/>
        <end position="42"/>
    </location>
</feature>
<dbReference type="Gene3D" id="2.40.70.10">
    <property type="entry name" value="Acid Proteases"/>
    <property type="match status" value="2"/>
</dbReference>
<dbReference type="OrthoDB" id="6079484at2759"/>
<feature type="compositionally biased region" description="Polar residues" evidence="1">
    <location>
        <begin position="1"/>
        <end position="20"/>
    </location>
</feature>
<feature type="region of interest" description="Disordered" evidence="1">
    <location>
        <begin position="335"/>
        <end position="391"/>
    </location>
</feature>
<protein>
    <recommendedName>
        <fullName evidence="4">Peptidase A2 domain-containing protein</fullName>
    </recommendedName>
</protein>
<reference evidence="2" key="1">
    <citation type="submission" date="2019-06" db="EMBL/GenBank/DDBJ databases">
        <authorList>
            <person name="Gan P."/>
            <person name="Shirasu K."/>
        </authorList>
    </citation>
    <scope>NUCLEOTIDE SEQUENCE [LARGE SCALE GENOMIC DNA]</scope>
    <source>
        <strain evidence="2">CAD2</strain>
    </source>
</reference>
<dbReference type="Pfam" id="PF13650">
    <property type="entry name" value="Asp_protease_2"/>
    <property type="match status" value="1"/>
</dbReference>
<dbReference type="InterPro" id="IPR021109">
    <property type="entry name" value="Peptidase_aspartic_dom_sf"/>
</dbReference>
<dbReference type="Proteomes" id="UP000711996">
    <property type="component" value="Unassembled WGS sequence"/>
</dbReference>
<dbReference type="SUPFAM" id="SSF50630">
    <property type="entry name" value="Acid proteases"/>
    <property type="match status" value="2"/>
</dbReference>
<keyword evidence="3" id="KW-1185">Reference proteome</keyword>
<name>A0A9P5K9A5_COLSI</name>
<evidence type="ECO:0000256" key="1">
    <source>
        <dbReference type="SAM" id="MobiDB-lite"/>
    </source>
</evidence>
<feature type="compositionally biased region" description="Basic and acidic residues" evidence="1">
    <location>
        <begin position="335"/>
        <end position="348"/>
    </location>
</feature>
<dbReference type="EMBL" id="QPMT01000005">
    <property type="protein sequence ID" value="KAF4864120.1"/>
    <property type="molecule type" value="Genomic_DNA"/>
</dbReference>
<feature type="compositionally biased region" description="Polar residues" evidence="1">
    <location>
        <begin position="349"/>
        <end position="359"/>
    </location>
</feature>
<comment type="caution">
    <text evidence="2">The sequence shown here is derived from an EMBL/GenBank/DDBJ whole genome shotgun (WGS) entry which is preliminary data.</text>
</comment>
<gene>
    <name evidence="2" type="ORF">CGCSCA2_v002480</name>
</gene>
<proteinExistence type="predicted"/>
<dbReference type="CDD" id="cd00303">
    <property type="entry name" value="retropepsin_like"/>
    <property type="match status" value="2"/>
</dbReference>
<dbReference type="AlphaFoldDB" id="A0A9P5K9A5"/>
<feature type="compositionally biased region" description="Polar residues" evidence="1">
    <location>
        <begin position="369"/>
        <end position="383"/>
    </location>
</feature>
<evidence type="ECO:0000313" key="2">
    <source>
        <dbReference type="EMBL" id="KAF4864120.1"/>
    </source>
</evidence>
<evidence type="ECO:0008006" key="4">
    <source>
        <dbReference type="Google" id="ProtNLM"/>
    </source>
</evidence>
<organism evidence="2 3">
    <name type="scientific">Colletotrichum siamense</name>
    <name type="common">Anthracnose fungus</name>
    <dbReference type="NCBI Taxonomy" id="690259"/>
    <lineage>
        <taxon>Eukaryota</taxon>
        <taxon>Fungi</taxon>
        <taxon>Dikarya</taxon>
        <taxon>Ascomycota</taxon>
        <taxon>Pezizomycotina</taxon>
        <taxon>Sordariomycetes</taxon>
        <taxon>Hypocreomycetidae</taxon>
        <taxon>Glomerellales</taxon>
        <taxon>Glomerellaceae</taxon>
        <taxon>Colletotrichum</taxon>
        <taxon>Colletotrichum gloeosporioides species complex</taxon>
    </lineage>
</organism>